<gene>
    <name evidence="1" type="ORF">A11Q_1602</name>
</gene>
<accession>M4V9B2</accession>
<name>M4V9B2_9BACT</name>
<evidence type="ECO:0000313" key="1">
    <source>
        <dbReference type="EMBL" id="AGH95818.1"/>
    </source>
</evidence>
<dbReference type="Proteomes" id="UP000012040">
    <property type="component" value="Chromosome"/>
</dbReference>
<dbReference type="STRING" id="1184267.A11Q_1602"/>
<dbReference type="KEGG" id="bex:A11Q_1602"/>
<keyword evidence="2" id="KW-1185">Reference proteome</keyword>
<organism evidence="1 2">
    <name type="scientific">Pseudobdellovibrio exovorus JSS</name>
    <dbReference type="NCBI Taxonomy" id="1184267"/>
    <lineage>
        <taxon>Bacteria</taxon>
        <taxon>Pseudomonadati</taxon>
        <taxon>Bdellovibrionota</taxon>
        <taxon>Bdellovibrionia</taxon>
        <taxon>Bdellovibrionales</taxon>
        <taxon>Pseudobdellovibrionaceae</taxon>
        <taxon>Pseudobdellovibrio</taxon>
    </lineage>
</organism>
<dbReference type="AlphaFoldDB" id="M4V9B2"/>
<dbReference type="OrthoDB" id="9925897at2"/>
<evidence type="ECO:0000313" key="2">
    <source>
        <dbReference type="Proteomes" id="UP000012040"/>
    </source>
</evidence>
<dbReference type="eggNOG" id="ENOG502ZJ79">
    <property type="taxonomic scope" value="Bacteria"/>
</dbReference>
<dbReference type="RefSeq" id="WP_015470308.1">
    <property type="nucleotide sequence ID" value="NC_020813.1"/>
</dbReference>
<reference evidence="1 2" key="1">
    <citation type="journal article" date="2013" name="ISME J.">
        <title>By their genes ye shall know them: genomic signatures of predatory bacteria.</title>
        <authorList>
            <person name="Pasternak Z."/>
            <person name="Pietrokovski S."/>
            <person name="Rotem O."/>
            <person name="Gophna U."/>
            <person name="Lurie-Weinberger M.N."/>
            <person name="Jurkevitch E."/>
        </authorList>
    </citation>
    <scope>NUCLEOTIDE SEQUENCE [LARGE SCALE GENOMIC DNA]</scope>
    <source>
        <strain evidence="1 2">JSS</strain>
    </source>
</reference>
<dbReference type="HOGENOM" id="CLU_1674484_0_0_7"/>
<dbReference type="PATRIC" id="fig|1184267.3.peg.1622"/>
<sequence>MEYTPVLFKNLPFGSLSKSDCSPLVTHEDSKAFLIRTPEQINLSGNEKLILPICGYYNLDTVSVLEQKTFIHFRKTQVKEAFQTLEVVPEREHEIEAPSRNKPVDLTLYKGQMSTLYFYFDLQNYLPNDLLDGEYEVYVTCGENVSNTSVVQVIRTN</sequence>
<dbReference type="EMBL" id="CP003537">
    <property type="protein sequence ID" value="AGH95818.1"/>
    <property type="molecule type" value="Genomic_DNA"/>
</dbReference>
<proteinExistence type="predicted"/>
<protein>
    <submittedName>
        <fullName evidence="1">Uncharacterized protein</fullName>
    </submittedName>
</protein>